<feature type="chain" id="PRO_5042604306" evidence="1">
    <location>
        <begin position="22"/>
        <end position="198"/>
    </location>
</feature>
<sequence>MKLFSLSSLLFATVVLRPVFCKGKVPVLTNCLLQLAGHSAYDVTEDGNEYSVFTNGYERGRIAVTRVIIKKPKTLEIKTAYNGKDTTNSKLHLNQILMALWTEKGGLRASSLKRVKFLEVANDSVKAAIQAARQELELEDVDDFELDVEDADEDLLSNFRNSVFGKVVARLCEASGHTPESISIEHTAGWDDITWDLA</sequence>
<feature type="signal peptide" evidence="1">
    <location>
        <begin position="1"/>
        <end position="21"/>
    </location>
</feature>
<reference evidence="2" key="1">
    <citation type="submission" date="2016-11" db="EMBL/GenBank/DDBJ databases">
        <title>The genome sequence of Colletotrichum cuscutae.</title>
        <authorList>
            <person name="Baroncelli R."/>
        </authorList>
    </citation>
    <scope>NUCLEOTIDE SEQUENCE</scope>
    <source>
        <strain evidence="2">IMI 304802</strain>
    </source>
</reference>
<keyword evidence="3" id="KW-1185">Reference proteome</keyword>
<keyword evidence="1" id="KW-0732">Signal</keyword>
<proteinExistence type="predicted"/>
<dbReference type="AlphaFoldDB" id="A0AAI9YBD8"/>
<dbReference type="Proteomes" id="UP001239213">
    <property type="component" value="Unassembled WGS sequence"/>
</dbReference>
<gene>
    <name evidence="2" type="ORF">CCUS01_13556</name>
</gene>
<accession>A0AAI9YBD8</accession>
<protein>
    <submittedName>
        <fullName evidence="2">Uncharacterized protein</fullName>
    </submittedName>
</protein>
<evidence type="ECO:0000313" key="3">
    <source>
        <dbReference type="Proteomes" id="UP001239213"/>
    </source>
</evidence>
<evidence type="ECO:0000313" key="2">
    <source>
        <dbReference type="EMBL" id="KAK1494862.1"/>
    </source>
</evidence>
<comment type="caution">
    <text evidence="2">The sequence shown here is derived from an EMBL/GenBank/DDBJ whole genome shotgun (WGS) entry which is preliminary data.</text>
</comment>
<dbReference type="EMBL" id="MPDP01000018">
    <property type="protein sequence ID" value="KAK1494862.1"/>
    <property type="molecule type" value="Genomic_DNA"/>
</dbReference>
<organism evidence="2 3">
    <name type="scientific">Colletotrichum cuscutae</name>
    <dbReference type="NCBI Taxonomy" id="1209917"/>
    <lineage>
        <taxon>Eukaryota</taxon>
        <taxon>Fungi</taxon>
        <taxon>Dikarya</taxon>
        <taxon>Ascomycota</taxon>
        <taxon>Pezizomycotina</taxon>
        <taxon>Sordariomycetes</taxon>
        <taxon>Hypocreomycetidae</taxon>
        <taxon>Glomerellales</taxon>
        <taxon>Glomerellaceae</taxon>
        <taxon>Colletotrichum</taxon>
        <taxon>Colletotrichum acutatum species complex</taxon>
    </lineage>
</organism>
<evidence type="ECO:0000256" key="1">
    <source>
        <dbReference type="SAM" id="SignalP"/>
    </source>
</evidence>
<name>A0AAI9YBD8_9PEZI</name>